<accession>A0ABR3Y2W3</accession>
<dbReference type="Proteomes" id="UP001586593">
    <property type="component" value="Unassembled WGS sequence"/>
</dbReference>
<organism evidence="1 2">
    <name type="scientific">Phialemonium thermophilum</name>
    <dbReference type="NCBI Taxonomy" id="223376"/>
    <lineage>
        <taxon>Eukaryota</taxon>
        <taxon>Fungi</taxon>
        <taxon>Dikarya</taxon>
        <taxon>Ascomycota</taxon>
        <taxon>Pezizomycotina</taxon>
        <taxon>Sordariomycetes</taxon>
        <taxon>Sordariomycetidae</taxon>
        <taxon>Cephalothecales</taxon>
        <taxon>Cephalothecaceae</taxon>
        <taxon>Phialemonium</taxon>
    </lineage>
</organism>
<comment type="caution">
    <text evidence="1">The sequence shown here is derived from an EMBL/GenBank/DDBJ whole genome shotgun (WGS) entry which is preliminary data.</text>
</comment>
<protein>
    <submittedName>
        <fullName evidence="1">Uncharacterized protein</fullName>
    </submittedName>
</protein>
<sequence>MAMLEDGTLRCLVQKSQFQLRSASTGRYRRGDCDRAKTTRYWVAVYGCSFSERLETRPDLAGICNISERNSS</sequence>
<evidence type="ECO:0000313" key="2">
    <source>
        <dbReference type="Proteomes" id="UP001586593"/>
    </source>
</evidence>
<dbReference type="EMBL" id="JAZHXJ010000015">
    <property type="protein sequence ID" value="KAL1882344.1"/>
    <property type="molecule type" value="Genomic_DNA"/>
</dbReference>
<proteinExistence type="predicted"/>
<reference evidence="1 2" key="1">
    <citation type="journal article" date="2024" name="Commun. Biol.">
        <title>Comparative genomic analysis of thermophilic fungi reveals convergent evolutionary adaptations and gene losses.</title>
        <authorList>
            <person name="Steindorff A.S."/>
            <person name="Aguilar-Pontes M.V."/>
            <person name="Robinson A.J."/>
            <person name="Andreopoulos B."/>
            <person name="LaButti K."/>
            <person name="Kuo A."/>
            <person name="Mondo S."/>
            <person name="Riley R."/>
            <person name="Otillar R."/>
            <person name="Haridas S."/>
            <person name="Lipzen A."/>
            <person name="Grimwood J."/>
            <person name="Schmutz J."/>
            <person name="Clum A."/>
            <person name="Reid I.D."/>
            <person name="Moisan M.C."/>
            <person name="Butler G."/>
            <person name="Nguyen T.T.M."/>
            <person name="Dewar K."/>
            <person name="Conant G."/>
            <person name="Drula E."/>
            <person name="Henrissat B."/>
            <person name="Hansel C."/>
            <person name="Singer S."/>
            <person name="Hutchinson M.I."/>
            <person name="de Vries R.P."/>
            <person name="Natvig D.O."/>
            <person name="Powell A.J."/>
            <person name="Tsang A."/>
            <person name="Grigoriev I.V."/>
        </authorList>
    </citation>
    <scope>NUCLEOTIDE SEQUENCE [LARGE SCALE GENOMIC DNA]</scope>
    <source>
        <strain evidence="1 2">ATCC 24622</strain>
    </source>
</reference>
<name>A0ABR3Y2W3_9PEZI</name>
<keyword evidence="2" id="KW-1185">Reference proteome</keyword>
<gene>
    <name evidence="1" type="ORF">VTK73DRAFT_1903</name>
</gene>
<evidence type="ECO:0000313" key="1">
    <source>
        <dbReference type="EMBL" id="KAL1882344.1"/>
    </source>
</evidence>